<feature type="compositionally biased region" description="Gly residues" evidence="10">
    <location>
        <begin position="762"/>
        <end position="771"/>
    </location>
</feature>
<keyword evidence="2" id="KW-0479">Metal-binding</keyword>
<evidence type="ECO:0000259" key="11">
    <source>
        <dbReference type="PROSITE" id="PS50090"/>
    </source>
</evidence>
<evidence type="ECO:0000256" key="4">
    <source>
        <dbReference type="ARBA" id="ARBA00022833"/>
    </source>
</evidence>
<protein>
    <submittedName>
        <fullName evidence="14">Uncharacterized protein</fullName>
    </submittedName>
</protein>
<feature type="compositionally biased region" description="Polar residues" evidence="10">
    <location>
        <begin position="1"/>
        <end position="11"/>
    </location>
</feature>
<evidence type="ECO:0000259" key="12">
    <source>
        <dbReference type="PROSITE" id="PS51293"/>
    </source>
</evidence>
<reference evidence="14 15" key="1">
    <citation type="submission" date="2024-10" db="EMBL/GenBank/DDBJ databases">
        <title>Updated reference genomes for cyclostephanoid diatoms.</title>
        <authorList>
            <person name="Roberts W.R."/>
            <person name="Alverson A.J."/>
        </authorList>
    </citation>
    <scope>NUCLEOTIDE SEQUENCE [LARGE SCALE GENOMIC DNA]</scope>
    <source>
        <strain evidence="14 15">AJA232-27</strain>
    </source>
</reference>
<feature type="region of interest" description="Disordered" evidence="10">
    <location>
        <begin position="418"/>
        <end position="501"/>
    </location>
</feature>
<keyword evidence="7" id="KW-0238">DNA-binding</keyword>
<accession>A0ABD3MAX0</accession>
<dbReference type="InterPro" id="IPR001005">
    <property type="entry name" value="SANT/Myb"/>
</dbReference>
<dbReference type="Pfam" id="PF00249">
    <property type="entry name" value="Myb_DNA-binding"/>
    <property type="match status" value="1"/>
</dbReference>
<dbReference type="InterPro" id="IPR017930">
    <property type="entry name" value="Myb_dom"/>
</dbReference>
<evidence type="ECO:0000256" key="7">
    <source>
        <dbReference type="ARBA" id="ARBA00023125"/>
    </source>
</evidence>
<evidence type="ECO:0000259" key="13">
    <source>
        <dbReference type="PROSITE" id="PS51294"/>
    </source>
</evidence>
<feature type="region of interest" description="Disordered" evidence="10">
    <location>
        <begin position="1091"/>
        <end position="1110"/>
    </location>
</feature>
<dbReference type="Gene3D" id="1.10.10.60">
    <property type="entry name" value="Homeodomain-like"/>
    <property type="match status" value="1"/>
</dbReference>
<name>A0ABD3MAX0_9STRA</name>
<dbReference type="SMART" id="SM00717">
    <property type="entry name" value="SANT"/>
    <property type="match status" value="1"/>
</dbReference>
<dbReference type="GO" id="GO:0046872">
    <property type="term" value="F:metal ion binding"/>
    <property type="evidence" value="ECO:0007669"/>
    <property type="project" value="UniProtKB-KW"/>
</dbReference>
<keyword evidence="5" id="KW-0805">Transcription regulation</keyword>
<feature type="region of interest" description="Disordered" evidence="10">
    <location>
        <begin position="746"/>
        <end position="771"/>
    </location>
</feature>
<keyword evidence="4" id="KW-0862">Zinc</keyword>
<evidence type="ECO:0000256" key="3">
    <source>
        <dbReference type="ARBA" id="ARBA00022801"/>
    </source>
</evidence>
<feature type="region of interest" description="Disordered" evidence="10">
    <location>
        <begin position="153"/>
        <end position="174"/>
    </location>
</feature>
<evidence type="ECO:0000256" key="9">
    <source>
        <dbReference type="ARBA" id="ARBA00023242"/>
    </source>
</evidence>
<evidence type="ECO:0000313" key="15">
    <source>
        <dbReference type="Proteomes" id="UP001530293"/>
    </source>
</evidence>
<comment type="caution">
    <text evidence="14">The sequence shown here is derived from an EMBL/GenBank/DDBJ whole genome shotgun (WGS) entry which is preliminary data.</text>
</comment>
<sequence length="1110" mass="114316">MSLAQGSSSGSEEYGLKAATTTQSRIHPLSDDDTPTPQNTTVVAVATATATAVSNPRPSPPFRFAAPVSRVVTKESLLREDESSRFEFLPSAADDYNNYDKYYCSGSGGGIDNSDAHSLQSSLFEFSLLDPDGRDDGELLALPLPLTSSAIIDGSSGTNTSNEDNDDLLAPPPTLHNLDTYAALLSFESSSIFPEEESDSTTATASSSLAVSTAAAIVASQQQQQQHHPQPSSPPQGQEQQLTTSSNQEVVAEVEAGSVPSLVAIYPDCSSSTTTATTPSATTQPSSGSITINITINNKSSSKTKRASSTRGGSSRSKNNTFTITTRGKKTSVKNPVINNSITMDQDPLDSSMLLLPSPPSPGAGGGVGEAISTQAPTTTTTLIGRKYAPPPTGVVDPTTTSHQYHHNQPLLPPPLASHFHPPPHGGGGGTMVTRPRHGNHNNNNHNNNNTNMGDHHLLSGIPSPRSSSSSPSENNTSNHHHHHATSGGGGGGGGSASENTGRWTAEEHRLFLQGLEQHGKGWKKIATLIQSRTVVQIRTHAQKYFQKLTKAHQAGGGDGGVLLGGGGGGVGNGSGMMGSGVGGTQLISAGTAEGDGTVGIAIPLGPDGLPVVSMRTTTHAISASSSSGNDPSSWGAAGAGGEAGASMSGRSRRRASHVSGGGTKRRVIGNVVRSAVREGRNVKRQKIAELKRKGGNAMPIPTLADVAPSSSSAPSLVSGGGGGKEDAPLVPNPLPSVSQILDPYMPPPPPPGAPLAAPPGRVGGGRRGGGRQQLVHTATHGTLPMAALEDAVFRLLTPATGAPPPPPPSQQQHQHLNNTAVVDPLAPQPNANQVKAPLTHTQYPPLSGGGGGVGGPTGYPQGMVLNYSPTGVTDMTLMPSWVDAKNPPTWYNDGSDIDTLLEDADCLNWLSDTGDLDETYPPAMAEPAAVISSSSTAANSIGAISGQTIASTFHHSTDSLSFLVDPPEQHHVVEDVNQLPSFLDEPPHVADITSSKVATTTTNVTYASATEAVEATTSAPIAAASSSIIPEHQLAGVGESVTNLVGFSDLDMGDEQAFVSALLENSGQSVMSFPKLNSDLHICDNNSSQRNLSGGITEEVPEGKVDEYA</sequence>
<dbReference type="CDD" id="cd00167">
    <property type="entry name" value="SANT"/>
    <property type="match status" value="1"/>
</dbReference>
<feature type="domain" description="Myb-like" evidence="11">
    <location>
        <begin position="496"/>
        <end position="546"/>
    </location>
</feature>
<dbReference type="PROSITE" id="PS51294">
    <property type="entry name" value="HTH_MYB"/>
    <property type="match status" value="1"/>
</dbReference>
<dbReference type="Proteomes" id="UP001530293">
    <property type="component" value="Unassembled WGS sequence"/>
</dbReference>
<dbReference type="EMBL" id="JALLBG020000214">
    <property type="protein sequence ID" value="KAL3759096.1"/>
    <property type="molecule type" value="Genomic_DNA"/>
</dbReference>
<feature type="compositionally biased region" description="Low complexity" evidence="10">
    <location>
        <begin position="271"/>
        <end position="301"/>
    </location>
</feature>
<dbReference type="PROSITE" id="PS51293">
    <property type="entry name" value="SANT"/>
    <property type="match status" value="1"/>
</dbReference>
<keyword evidence="9" id="KW-0539">Nucleus</keyword>
<evidence type="ECO:0000256" key="5">
    <source>
        <dbReference type="ARBA" id="ARBA00023015"/>
    </source>
</evidence>
<organism evidence="14 15">
    <name type="scientific">Discostella pseudostelligera</name>
    <dbReference type="NCBI Taxonomy" id="259834"/>
    <lineage>
        <taxon>Eukaryota</taxon>
        <taxon>Sar</taxon>
        <taxon>Stramenopiles</taxon>
        <taxon>Ochrophyta</taxon>
        <taxon>Bacillariophyta</taxon>
        <taxon>Coscinodiscophyceae</taxon>
        <taxon>Thalassiosirophycidae</taxon>
        <taxon>Stephanodiscales</taxon>
        <taxon>Stephanodiscaceae</taxon>
        <taxon>Discostella</taxon>
    </lineage>
</organism>
<feature type="compositionally biased region" description="Low complexity" evidence="10">
    <location>
        <begin position="441"/>
        <end position="452"/>
    </location>
</feature>
<feature type="region of interest" description="Disordered" evidence="10">
    <location>
        <begin position="621"/>
        <end position="668"/>
    </location>
</feature>
<dbReference type="NCBIfam" id="TIGR01557">
    <property type="entry name" value="myb_SHAQKYF"/>
    <property type="match status" value="1"/>
</dbReference>
<keyword evidence="1" id="KW-0645">Protease</keyword>
<feature type="domain" description="HTH myb-type" evidence="13">
    <location>
        <begin position="496"/>
        <end position="550"/>
    </location>
</feature>
<proteinExistence type="predicted"/>
<feature type="region of interest" description="Disordered" evidence="10">
    <location>
        <begin position="700"/>
        <end position="727"/>
    </location>
</feature>
<feature type="compositionally biased region" description="Low complexity" evidence="10">
    <location>
        <begin position="707"/>
        <end position="718"/>
    </location>
</feature>
<evidence type="ECO:0000256" key="6">
    <source>
        <dbReference type="ARBA" id="ARBA00023049"/>
    </source>
</evidence>
<feature type="compositionally biased region" description="Low complexity" evidence="10">
    <location>
        <begin position="464"/>
        <end position="478"/>
    </location>
</feature>
<dbReference type="FunFam" id="1.10.10.60:FF:000151">
    <property type="entry name" value="histone H2A deubiquitinase MYSM1 isoform X2"/>
    <property type="match status" value="1"/>
</dbReference>
<dbReference type="AlphaFoldDB" id="A0ABD3MAX0"/>
<evidence type="ECO:0000256" key="2">
    <source>
        <dbReference type="ARBA" id="ARBA00022723"/>
    </source>
</evidence>
<feature type="region of interest" description="Disordered" evidence="10">
    <location>
        <begin position="271"/>
        <end position="323"/>
    </location>
</feature>
<dbReference type="PROSITE" id="PS50090">
    <property type="entry name" value="MYB_LIKE"/>
    <property type="match status" value="1"/>
</dbReference>
<feature type="compositionally biased region" description="Low complexity" evidence="10">
    <location>
        <begin position="217"/>
        <end position="241"/>
    </location>
</feature>
<feature type="domain" description="SANT" evidence="12">
    <location>
        <begin position="499"/>
        <end position="542"/>
    </location>
</feature>
<evidence type="ECO:0000256" key="8">
    <source>
        <dbReference type="ARBA" id="ARBA00023163"/>
    </source>
</evidence>
<dbReference type="PANTHER" id="PTHR12802">
    <property type="entry name" value="SWI/SNF COMPLEX-RELATED"/>
    <property type="match status" value="1"/>
</dbReference>
<evidence type="ECO:0000256" key="1">
    <source>
        <dbReference type="ARBA" id="ARBA00022670"/>
    </source>
</evidence>
<feature type="compositionally biased region" description="Low complexity" evidence="10">
    <location>
        <begin position="623"/>
        <end position="637"/>
    </location>
</feature>
<keyword evidence="3" id="KW-0378">Hydrolase</keyword>
<dbReference type="SUPFAM" id="SSF46689">
    <property type="entry name" value="Homeodomain-like"/>
    <property type="match status" value="1"/>
</dbReference>
<feature type="region of interest" description="Disordered" evidence="10">
    <location>
        <begin position="217"/>
        <end position="249"/>
    </location>
</feature>
<dbReference type="InterPro" id="IPR017884">
    <property type="entry name" value="SANT_dom"/>
</dbReference>
<feature type="compositionally biased region" description="Low complexity" evidence="10">
    <location>
        <begin position="309"/>
        <end position="318"/>
    </location>
</feature>
<dbReference type="GO" id="GO:0008237">
    <property type="term" value="F:metallopeptidase activity"/>
    <property type="evidence" value="ECO:0007669"/>
    <property type="project" value="UniProtKB-KW"/>
</dbReference>
<dbReference type="PANTHER" id="PTHR12802:SF155">
    <property type="entry name" value="DEUBIQUITINASE MYSM1"/>
    <property type="match status" value="1"/>
</dbReference>
<gene>
    <name evidence="14" type="ORF">ACHAWU_008705</name>
</gene>
<dbReference type="InterPro" id="IPR009057">
    <property type="entry name" value="Homeodomain-like_sf"/>
</dbReference>
<feature type="compositionally biased region" description="Pro residues" evidence="10">
    <location>
        <begin position="746"/>
        <end position="758"/>
    </location>
</feature>
<dbReference type="GO" id="GO:0006508">
    <property type="term" value="P:proteolysis"/>
    <property type="evidence" value="ECO:0007669"/>
    <property type="project" value="UniProtKB-KW"/>
</dbReference>
<keyword evidence="6" id="KW-0482">Metalloprotease</keyword>
<evidence type="ECO:0000256" key="10">
    <source>
        <dbReference type="SAM" id="MobiDB-lite"/>
    </source>
</evidence>
<keyword evidence="8" id="KW-0804">Transcription</keyword>
<keyword evidence="15" id="KW-1185">Reference proteome</keyword>
<feature type="region of interest" description="Disordered" evidence="10">
    <location>
        <begin position="1"/>
        <end position="38"/>
    </location>
</feature>
<evidence type="ECO:0000313" key="14">
    <source>
        <dbReference type="EMBL" id="KAL3759096.1"/>
    </source>
</evidence>
<dbReference type="InterPro" id="IPR006447">
    <property type="entry name" value="Myb_dom_plants"/>
</dbReference>
<feature type="compositionally biased region" description="Gly residues" evidence="10">
    <location>
        <begin position="487"/>
        <end position="496"/>
    </location>
</feature>
<dbReference type="GO" id="GO:0003677">
    <property type="term" value="F:DNA binding"/>
    <property type="evidence" value="ECO:0007669"/>
    <property type="project" value="UniProtKB-KW"/>
</dbReference>